<evidence type="ECO:0000313" key="3">
    <source>
        <dbReference type="Proteomes" id="UP000324209"/>
    </source>
</evidence>
<dbReference type="Proteomes" id="UP000324209">
    <property type="component" value="Chromosome"/>
</dbReference>
<organism evidence="2 3">
    <name type="scientific">Oceanispirochaeta crateris</name>
    <dbReference type="NCBI Taxonomy" id="2518645"/>
    <lineage>
        <taxon>Bacteria</taxon>
        <taxon>Pseudomonadati</taxon>
        <taxon>Spirochaetota</taxon>
        <taxon>Spirochaetia</taxon>
        <taxon>Spirochaetales</taxon>
        <taxon>Spirochaetaceae</taxon>
        <taxon>Oceanispirochaeta</taxon>
    </lineage>
</organism>
<dbReference type="OrthoDB" id="370777at2"/>
<feature type="transmembrane region" description="Helical" evidence="1">
    <location>
        <begin position="52"/>
        <end position="74"/>
    </location>
</feature>
<reference evidence="2 3" key="1">
    <citation type="submission" date="2019-02" db="EMBL/GenBank/DDBJ databases">
        <title>Complete Genome Sequence and Methylome Analysis of free living Spirochaetas.</title>
        <authorList>
            <person name="Fomenkov A."/>
            <person name="Dubinina G."/>
            <person name="Leshcheva N."/>
            <person name="Mikheeva N."/>
            <person name="Grabovich M."/>
            <person name="Vincze T."/>
            <person name="Roberts R.J."/>
        </authorList>
    </citation>
    <scope>NUCLEOTIDE SEQUENCE [LARGE SCALE GENOMIC DNA]</scope>
    <source>
        <strain evidence="2 3">K2</strain>
    </source>
</reference>
<protein>
    <submittedName>
        <fullName evidence="2">Uncharacterized protein</fullName>
    </submittedName>
</protein>
<evidence type="ECO:0000313" key="2">
    <source>
        <dbReference type="EMBL" id="QEN06914.1"/>
    </source>
</evidence>
<keyword evidence="1" id="KW-1133">Transmembrane helix</keyword>
<keyword evidence="3" id="KW-1185">Reference proteome</keyword>
<sequence>MARRQLDAVYFLQFFLGISLFVFGIMALNGYNSTGQEVMRGLNKVFGKSNNLFPIIFGIVQLAAGALLIVKLFIDIDSGIFRIIHLAICILWAISIVMNFFVSNLMEPDLIRWLGALAPQLVILLSLWIVGEER</sequence>
<dbReference type="AlphaFoldDB" id="A0A5C1QJY8"/>
<feature type="transmembrane region" description="Helical" evidence="1">
    <location>
        <begin position="12"/>
        <end position="31"/>
    </location>
</feature>
<evidence type="ECO:0000256" key="1">
    <source>
        <dbReference type="SAM" id="Phobius"/>
    </source>
</evidence>
<dbReference type="KEGG" id="ock:EXM22_02475"/>
<keyword evidence="1" id="KW-0812">Transmembrane</keyword>
<feature type="transmembrane region" description="Helical" evidence="1">
    <location>
        <begin position="80"/>
        <end position="101"/>
    </location>
</feature>
<keyword evidence="1" id="KW-0472">Membrane</keyword>
<name>A0A5C1QJY8_9SPIO</name>
<dbReference type="RefSeq" id="WP_149484996.1">
    <property type="nucleotide sequence ID" value="NZ_CP036150.1"/>
</dbReference>
<dbReference type="EMBL" id="CP036150">
    <property type="protein sequence ID" value="QEN06914.1"/>
    <property type="molecule type" value="Genomic_DNA"/>
</dbReference>
<gene>
    <name evidence="2" type="ORF">EXM22_02475</name>
</gene>
<feature type="transmembrane region" description="Helical" evidence="1">
    <location>
        <begin position="113"/>
        <end position="131"/>
    </location>
</feature>
<accession>A0A5C1QJY8</accession>
<proteinExistence type="predicted"/>